<evidence type="ECO:0000256" key="2">
    <source>
        <dbReference type="SAM" id="SignalP"/>
    </source>
</evidence>
<keyword evidence="1" id="KW-0812">Transmembrane</keyword>
<organism evidence="3 4">
    <name type="scientific">Agreia bicolorata</name>
    <dbReference type="NCBI Taxonomy" id="110935"/>
    <lineage>
        <taxon>Bacteria</taxon>
        <taxon>Bacillati</taxon>
        <taxon>Actinomycetota</taxon>
        <taxon>Actinomycetes</taxon>
        <taxon>Micrococcales</taxon>
        <taxon>Microbacteriaceae</taxon>
        <taxon>Agreia</taxon>
    </lineage>
</organism>
<proteinExistence type="predicted"/>
<dbReference type="EMBL" id="JYFC01000006">
    <property type="protein sequence ID" value="KJC63653.1"/>
    <property type="molecule type" value="Genomic_DNA"/>
</dbReference>
<keyword evidence="1" id="KW-1133">Transmembrane helix</keyword>
<feature type="transmembrane region" description="Helical" evidence="1">
    <location>
        <begin position="262"/>
        <end position="282"/>
    </location>
</feature>
<gene>
    <name evidence="3" type="ORF">TZ00_14150</name>
</gene>
<dbReference type="NCBIfam" id="TIGR01167">
    <property type="entry name" value="LPXTG_anchor"/>
    <property type="match status" value="1"/>
</dbReference>
<keyword evidence="2" id="KW-0732">Signal</keyword>
<reference evidence="3 4" key="1">
    <citation type="journal article" date="2001" name="Int. J. Syst. Evol. Microbiol.">
        <title>Agreia bicolorata gen. nov., sp. nov., to accommodate actinobacteria isolated from narrow reed grass infected by the nematode Heteroanguina graminophila.</title>
        <authorList>
            <person name="Evtushenko L.I."/>
            <person name="Dorofeeva L.V."/>
            <person name="Dobrovolskaya T.G."/>
            <person name="Streshinskaya G.M."/>
            <person name="Subbotin S.A."/>
            <person name="Tiedje J.M."/>
        </authorList>
    </citation>
    <scope>NUCLEOTIDE SEQUENCE [LARGE SCALE GENOMIC DNA]</scope>
    <source>
        <strain evidence="3 4">VKM Ac-1804</strain>
    </source>
</reference>
<sequence length="288" mass="30009">MSVLSIGTARAAVITVAAASALALLALPSAAHAAEVVTCTKQATAQTQPWLAFSQSENFYEPLGVAEKQFITTTSDLTLDFPALFTSDDLAAYKTGVTEAEDARNAVQAETNVFASLQELAEQLNTVDPDNTTGWQQNLPALFNSLLSDPDLQPFQAASNALESARTDFLNQAQATLDADLPVGGPYTSPVLPEDFEENVTTYVSGIDLIVSKFQTILLDGAAQFVVYEDVCTTTIVADTAAPAEAASAPAKTLAATGSSDGLVLGTVSGMLLLVGAASLVVTRRRSA</sequence>
<evidence type="ECO:0008006" key="5">
    <source>
        <dbReference type="Google" id="ProtNLM"/>
    </source>
</evidence>
<protein>
    <recommendedName>
        <fullName evidence="5">LPXTG-motif cell wall anchor domain-containing protein</fullName>
    </recommendedName>
</protein>
<evidence type="ECO:0000313" key="4">
    <source>
        <dbReference type="Proteomes" id="UP000032503"/>
    </source>
</evidence>
<name>A0ABR5CDC7_9MICO</name>
<evidence type="ECO:0000313" key="3">
    <source>
        <dbReference type="EMBL" id="KJC63653.1"/>
    </source>
</evidence>
<evidence type="ECO:0000256" key="1">
    <source>
        <dbReference type="SAM" id="Phobius"/>
    </source>
</evidence>
<comment type="caution">
    <text evidence="3">The sequence shown here is derived from an EMBL/GenBank/DDBJ whole genome shotgun (WGS) entry which is preliminary data.</text>
</comment>
<dbReference type="Proteomes" id="UP000032503">
    <property type="component" value="Unassembled WGS sequence"/>
</dbReference>
<feature type="signal peptide" evidence="2">
    <location>
        <begin position="1"/>
        <end position="33"/>
    </location>
</feature>
<accession>A0ABR5CDC7</accession>
<keyword evidence="4" id="KW-1185">Reference proteome</keyword>
<keyword evidence="1" id="KW-0472">Membrane</keyword>
<feature type="chain" id="PRO_5045439669" description="LPXTG-motif cell wall anchor domain-containing protein" evidence="2">
    <location>
        <begin position="34"/>
        <end position="288"/>
    </location>
</feature>
<dbReference type="RefSeq" id="WP_044442614.1">
    <property type="nucleotide sequence ID" value="NZ_JYFC01000006.1"/>
</dbReference>